<evidence type="ECO:0000256" key="1">
    <source>
        <dbReference type="ARBA" id="ARBA00004196"/>
    </source>
</evidence>
<feature type="domain" description="Fe/B12 periplasmic-binding" evidence="6">
    <location>
        <begin position="65"/>
        <end position="333"/>
    </location>
</feature>
<dbReference type="AlphaFoldDB" id="A0A2N9JD63"/>
<dbReference type="PROSITE" id="PS51257">
    <property type="entry name" value="PROKAR_LIPOPROTEIN"/>
    <property type="match status" value="1"/>
</dbReference>
<accession>A0A2N9JD63</accession>
<evidence type="ECO:0000313" key="7">
    <source>
        <dbReference type="EMBL" id="SPD86057.1"/>
    </source>
</evidence>
<proteinExistence type="inferred from homology"/>
<evidence type="ECO:0000256" key="3">
    <source>
        <dbReference type="ARBA" id="ARBA00022448"/>
    </source>
</evidence>
<dbReference type="PANTHER" id="PTHR30532">
    <property type="entry name" value="IRON III DICITRATE-BINDING PERIPLASMIC PROTEIN"/>
    <property type="match status" value="1"/>
</dbReference>
<dbReference type="InterPro" id="IPR002491">
    <property type="entry name" value="ABC_transptr_periplasmic_BD"/>
</dbReference>
<gene>
    <name evidence="7" type="ORF">MPLG2_1021</name>
</gene>
<dbReference type="EMBL" id="LT985188">
    <property type="protein sequence ID" value="SPD86057.1"/>
    <property type="molecule type" value="Genomic_DNA"/>
</dbReference>
<dbReference type="GO" id="GO:1901678">
    <property type="term" value="P:iron coordination entity transport"/>
    <property type="evidence" value="ECO:0007669"/>
    <property type="project" value="UniProtKB-ARBA"/>
</dbReference>
<evidence type="ECO:0000256" key="5">
    <source>
        <dbReference type="SAM" id="SignalP"/>
    </source>
</evidence>
<feature type="signal peptide" evidence="5">
    <location>
        <begin position="1"/>
        <end position="26"/>
    </location>
</feature>
<dbReference type="GO" id="GO:0030288">
    <property type="term" value="C:outer membrane-bounded periplasmic space"/>
    <property type="evidence" value="ECO:0007669"/>
    <property type="project" value="TreeGrafter"/>
</dbReference>
<organism evidence="7 8">
    <name type="scientific">Micropruina glycogenica</name>
    <dbReference type="NCBI Taxonomy" id="75385"/>
    <lineage>
        <taxon>Bacteria</taxon>
        <taxon>Bacillati</taxon>
        <taxon>Actinomycetota</taxon>
        <taxon>Actinomycetes</taxon>
        <taxon>Propionibacteriales</taxon>
        <taxon>Nocardioidaceae</taxon>
        <taxon>Micropruina</taxon>
    </lineage>
</organism>
<dbReference type="InterPro" id="IPR051313">
    <property type="entry name" value="Bact_iron-sidero_bind"/>
</dbReference>
<keyword evidence="3" id="KW-0813">Transport</keyword>
<evidence type="ECO:0000256" key="4">
    <source>
        <dbReference type="ARBA" id="ARBA00022729"/>
    </source>
</evidence>
<evidence type="ECO:0000256" key="2">
    <source>
        <dbReference type="ARBA" id="ARBA00008814"/>
    </source>
</evidence>
<protein>
    <submittedName>
        <fullName evidence="7">Iron complex transport system substrate-binding protein</fullName>
    </submittedName>
</protein>
<dbReference type="Gene3D" id="3.40.50.1980">
    <property type="entry name" value="Nitrogenase molybdenum iron protein domain"/>
    <property type="match status" value="2"/>
</dbReference>
<dbReference type="SUPFAM" id="SSF53807">
    <property type="entry name" value="Helical backbone' metal receptor"/>
    <property type="match status" value="1"/>
</dbReference>
<comment type="subcellular location">
    <subcellularLocation>
        <location evidence="1">Cell envelope</location>
    </subcellularLocation>
</comment>
<dbReference type="PANTHER" id="PTHR30532:SF24">
    <property type="entry name" value="FERRIC ENTEROBACTIN-BINDING PERIPLASMIC PROTEIN FEPB"/>
    <property type="match status" value="1"/>
</dbReference>
<dbReference type="PROSITE" id="PS50983">
    <property type="entry name" value="FE_B12_PBP"/>
    <property type="match status" value="1"/>
</dbReference>
<dbReference type="KEGG" id="mgg:MPLG2_1021"/>
<reference evidence="7 8" key="1">
    <citation type="submission" date="2018-02" db="EMBL/GenBank/DDBJ databases">
        <authorList>
            <person name="Cohen D.B."/>
            <person name="Kent A.D."/>
        </authorList>
    </citation>
    <scope>NUCLEOTIDE SEQUENCE [LARGE SCALE GENOMIC DNA]</scope>
    <source>
        <strain evidence="7">1</strain>
    </source>
</reference>
<name>A0A2N9JD63_9ACTN</name>
<comment type="similarity">
    <text evidence="2">Belongs to the bacterial solute-binding protein 8 family.</text>
</comment>
<sequence length="334" mass="34128">MRFRALAAAIVATLAAGLAACSSGPAATSAAPASSGSASAPADSAFPATVATKFGGVTINAKPTRVVALGWGDAETALALGVQPVGASDWLGFGGEGVGPWAKGLYSTAPTLIGTMEPEYEKIAALKPDLILDVKGSGDQARYERLKSIATTVGVPAGGDSYLTNATQQMTMIATALGEKAKGEELLKQVTDAFASAAAAHPDWKGKTMSAVTKTAEGWGAYIEGSERVTFMQNLGFVQNPRIAASKANATGFSVTLSPENLDQADADVIVAFPIFIKTDQLTGDAAWKAIPAVKDGRAVVIDGDLASAYSLGTTLATTYAIDQLVPKLESVLK</sequence>
<evidence type="ECO:0000313" key="8">
    <source>
        <dbReference type="Proteomes" id="UP000238164"/>
    </source>
</evidence>
<keyword evidence="8" id="KW-1185">Reference proteome</keyword>
<keyword evidence="4 5" id="KW-0732">Signal</keyword>
<dbReference type="CDD" id="cd01146">
    <property type="entry name" value="FhuD"/>
    <property type="match status" value="1"/>
</dbReference>
<dbReference type="OrthoDB" id="9793175at2"/>
<feature type="chain" id="PRO_5014821994" evidence="5">
    <location>
        <begin position="27"/>
        <end position="334"/>
    </location>
</feature>
<dbReference type="RefSeq" id="WP_105185137.1">
    <property type="nucleotide sequence ID" value="NZ_BAAAGO010000015.1"/>
</dbReference>
<dbReference type="Pfam" id="PF01497">
    <property type="entry name" value="Peripla_BP_2"/>
    <property type="match status" value="1"/>
</dbReference>
<dbReference type="Proteomes" id="UP000238164">
    <property type="component" value="Chromosome 1"/>
</dbReference>
<evidence type="ECO:0000259" key="6">
    <source>
        <dbReference type="PROSITE" id="PS50983"/>
    </source>
</evidence>